<dbReference type="Proteomes" id="UP001328107">
    <property type="component" value="Unassembled WGS sequence"/>
</dbReference>
<organism evidence="1 2">
    <name type="scientific">Pristionchus mayeri</name>
    <dbReference type="NCBI Taxonomy" id="1317129"/>
    <lineage>
        <taxon>Eukaryota</taxon>
        <taxon>Metazoa</taxon>
        <taxon>Ecdysozoa</taxon>
        <taxon>Nematoda</taxon>
        <taxon>Chromadorea</taxon>
        <taxon>Rhabditida</taxon>
        <taxon>Rhabditina</taxon>
        <taxon>Diplogasteromorpha</taxon>
        <taxon>Diplogasteroidea</taxon>
        <taxon>Neodiplogasteridae</taxon>
        <taxon>Pristionchus</taxon>
    </lineage>
</organism>
<comment type="caution">
    <text evidence="1">The sequence shown here is derived from an EMBL/GenBank/DDBJ whole genome shotgun (WGS) entry which is preliminary data.</text>
</comment>
<dbReference type="AlphaFoldDB" id="A0AAN5CWY5"/>
<name>A0AAN5CWY5_9BILA</name>
<accession>A0AAN5CWY5</accession>
<proteinExistence type="predicted"/>
<reference evidence="2" key="1">
    <citation type="submission" date="2022-10" db="EMBL/GenBank/DDBJ databases">
        <title>Genome assembly of Pristionchus species.</title>
        <authorList>
            <person name="Yoshida K."/>
            <person name="Sommer R.J."/>
        </authorList>
    </citation>
    <scope>NUCLEOTIDE SEQUENCE [LARGE SCALE GENOMIC DNA]</scope>
    <source>
        <strain evidence="2">RS5460</strain>
    </source>
</reference>
<protein>
    <submittedName>
        <fullName evidence="1">Uncharacterized protein</fullName>
    </submittedName>
</protein>
<dbReference type="EMBL" id="BTRK01000005">
    <property type="protein sequence ID" value="GMR51624.1"/>
    <property type="molecule type" value="Genomic_DNA"/>
</dbReference>
<evidence type="ECO:0000313" key="1">
    <source>
        <dbReference type="EMBL" id="GMR51624.1"/>
    </source>
</evidence>
<evidence type="ECO:0000313" key="2">
    <source>
        <dbReference type="Proteomes" id="UP001328107"/>
    </source>
</evidence>
<sequence length="161" mass="17680">MVQAPFATLQSSKKLYLWLHFEAGIGEGLLEGDAAHQPRLHEGSSRDPFESNHGELEAALVERAHSIDGHAREVLALRRHQLRAERRLGALDEHVPQLRLSVDLNRNLVEVADGSWAASVKARMMSWGWTPSWMNGFALFSISAASTTTVVVPSPTSASCD</sequence>
<gene>
    <name evidence="1" type="ORF">PMAYCL1PPCAC_21819</name>
</gene>
<keyword evidence="2" id="KW-1185">Reference proteome</keyword>